<evidence type="ECO:0000256" key="1">
    <source>
        <dbReference type="SAM" id="Coils"/>
    </source>
</evidence>
<proteinExistence type="predicted"/>
<dbReference type="Proteomes" id="UP000054053">
    <property type="component" value="Unassembled WGS sequence"/>
</dbReference>
<evidence type="ECO:0000313" key="2">
    <source>
        <dbReference type="EMBL" id="GAO18604.1"/>
    </source>
</evidence>
<dbReference type="PANTHER" id="PTHR42470:SF1">
    <property type="entry name" value="VAST DOMAIN-CONTAINING PROTEIN"/>
    <property type="match status" value="1"/>
</dbReference>
<accession>A0A1B5L4Y7</accession>
<dbReference type="PANTHER" id="PTHR42470">
    <property type="entry name" value="VAST DOMAIN-CONTAINING PROTEIN"/>
    <property type="match status" value="1"/>
</dbReference>
<organism evidence="2 3">
    <name type="scientific">Ustilaginoidea virens</name>
    <name type="common">Rice false smut fungus</name>
    <name type="synonym">Villosiclava virens</name>
    <dbReference type="NCBI Taxonomy" id="1159556"/>
    <lineage>
        <taxon>Eukaryota</taxon>
        <taxon>Fungi</taxon>
        <taxon>Dikarya</taxon>
        <taxon>Ascomycota</taxon>
        <taxon>Pezizomycotina</taxon>
        <taxon>Sordariomycetes</taxon>
        <taxon>Hypocreomycetidae</taxon>
        <taxon>Hypocreales</taxon>
        <taxon>Clavicipitaceae</taxon>
        <taxon>Ustilaginoidea</taxon>
    </lineage>
</organism>
<gene>
    <name evidence="2" type="ORF">UVI_02061970</name>
</gene>
<sequence>MSSTRPIRTSRLLTARWKAGLSGENQVHAALQAARDGALIVNYKCQFYLRAYPERCPSQLETCHFSATTETYTCILWIHWRESGPNDDEVYLRMEEVETARMNKLHDLQELRKRLRSIKEALHEFWPNRPETKVKKTQSQSSMTDNICTCYAVLGQAFDAFK</sequence>
<protein>
    <submittedName>
        <fullName evidence="2">Uncharacterized protein</fullName>
    </submittedName>
</protein>
<keyword evidence="1" id="KW-0175">Coiled coil</keyword>
<comment type="caution">
    <text evidence="2">The sequence shown here is derived from an EMBL/GenBank/DDBJ whole genome shotgun (WGS) entry which is preliminary data.</text>
</comment>
<name>A0A1B5L4Y7_USTVR</name>
<dbReference type="AlphaFoldDB" id="A0A1B5L4Y7"/>
<reference evidence="3" key="1">
    <citation type="journal article" date="2016" name="Genome Announc.">
        <title>Genome sequence of Ustilaginoidea virens IPU010, a rice pathogenic fungus causing false smut.</title>
        <authorList>
            <person name="Kumagai T."/>
            <person name="Ishii T."/>
            <person name="Terai G."/>
            <person name="Umemura M."/>
            <person name="Machida M."/>
            <person name="Asai K."/>
        </authorList>
    </citation>
    <scope>NUCLEOTIDE SEQUENCE [LARGE SCALE GENOMIC DNA]</scope>
    <source>
        <strain evidence="3">IPU010</strain>
    </source>
</reference>
<evidence type="ECO:0000313" key="3">
    <source>
        <dbReference type="Proteomes" id="UP000054053"/>
    </source>
</evidence>
<feature type="coiled-coil region" evidence="1">
    <location>
        <begin position="94"/>
        <end position="121"/>
    </location>
</feature>
<dbReference type="EMBL" id="BBTG02000074">
    <property type="protein sequence ID" value="GAO18604.1"/>
    <property type="molecule type" value="Genomic_DNA"/>
</dbReference>